<keyword evidence="7" id="KW-0396">Initiation factor</keyword>
<dbReference type="Proteomes" id="UP000251960">
    <property type="component" value="Chromosome 5"/>
</dbReference>
<name>A0A3L6EM75_MAIZE</name>
<evidence type="ECO:0000256" key="1">
    <source>
        <dbReference type="ARBA" id="ARBA00004123"/>
    </source>
</evidence>
<dbReference type="GO" id="GO:0003743">
    <property type="term" value="F:translation initiation factor activity"/>
    <property type="evidence" value="ECO:0007669"/>
    <property type="project" value="UniProtKB-KW"/>
</dbReference>
<evidence type="ECO:0000256" key="3">
    <source>
        <dbReference type="ARBA" id="ARBA00023163"/>
    </source>
</evidence>
<comment type="subcellular location">
    <subcellularLocation>
        <location evidence="1">Nucleus</location>
    </subcellularLocation>
</comment>
<feature type="compositionally biased region" description="Basic and acidic residues" evidence="5">
    <location>
        <begin position="420"/>
        <end position="444"/>
    </location>
</feature>
<evidence type="ECO:0000259" key="6">
    <source>
        <dbReference type="Pfam" id="PF07524"/>
    </source>
</evidence>
<feature type="compositionally biased region" description="Basic and acidic residues" evidence="5">
    <location>
        <begin position="586"/>
        <end position="602"/>
    </location>
</feature>
<organism evidence="7">
    <name type="scientific">Zea mays</name>
    <name type="common">Maize</name>
    <dbReference type="NCBI Taxonomy" id="4577"/>
    <lineage>
        <taxon>Eukaryota</taxon>
        <taxon>Viridiplantae</taxon>
        <taxon>Streptophyta</taxon>
        <taxon>Embryophyta</taxon>
        <taxon>Tracheophyta</taxon>
        <taxon>Spermatophyta</taxon>
        <taxon>Magnoliopsida</taxon>
        <taxon>Liliopsida</taxon>
        <taxon>Poales</taxon>
        <taxon>Poaceae</taxon>
        <taxon>PACMAD clade</taxon>
        <taxon>Panicoideae</taxon>
        <taxon>Andropogonodae</taxon>
        <taxon>Andropogoneae</taxon>
        <taxon>Tripsacinae</taxon>
        <taxon>Zea</taxon>
    </lineage>
</organism>
<evidence type="ECO:0000313" key="7">
    <source>
        <dbReference type="EMBL" id="PWZ21161.1"/>
    </source>
</evidence>
<gene>
    <name evidence="7" type="primary">TAF8_3</name>
    <name evidence="7" type="ORF">Zm00014a_037252</name>
</gene>
<sequence length="619" mass="67299">MDAKSLDRPPHRSKSLSSQTSLSHVVPPGLPSGTVVSLVRPAALRALSDIAGRYIASLGHAAAAFAEARGRTEPNVTDAVLALEDHALGGFPGAADPTRSLLCSGALAELAQFVAAVREVPFPKPLPRRDPGCDSVDGWESFAAAGRQPPLNHVPHWLPCFPEGWEERLRVRCQVAADDEKDTGQVVTVMDGTFKCSSGGIRSGGEKGIVEVTMLRQSSSRNQRSRGLKLKKALQISLLLLVSVWLLYQVKHSYEKKAAYSEGEVNDLHKDDKGQGEAVRLGRKDVPPKMEADSSTLDERVEDEENDEVEQEMKHDENDEDPIDEQDLEKDEDLPEPGEHSSEKDEDVGVFEDEERKERSQEDQEKSFHGDDVSSAVTHDPESSEQDELFHHAQDTVLFVDDASTAVPNENHVAGNEEEEVRRARERSFRGDDVSSSVDHDAKVAKPLPEEQLNSMDKIFEGTTNLSNGISFRAPGKNGSYAAMDNVDTVPTNSPSQKNAGTPSNDIESKTHPSPANLTGPEQSNSTLKDHPDQQVNSTAVLGNQVRPLTNQTPWPELDSPNGTLALVTDVQKSTSGAGDDGSSTVDKRTDGRDGPKEDVDVSTKIMNRAISEDEVVPE</sequence>
<feature type="region of interest" description="Disordered" evidence="5">
    <location>
        <begin position="267"/>
        <end position="619"/>
    </location>
</feature>
<dbReference type="CDD" id="cd00076">
    <property type="entry name" value="HFD_SF"/>
    <property type="match status" value="1"/>
</dbReference>
<proteinExistence type="predicted"/>
<dbReference type="AlphaFoldDB" id="A0A3L6EM75"/>
<keyword evidence="3" id="KW-0804">Transcription</keyword>
<comment type="caution">
    <text evidence="7">The sequence shown here is derived from an EMBL/GenBank/DDBJ whole genome shotgun (WGS) entry which is preliminary data.</text>
</comment>
<feature type="compositionally biased region" description="Polar residues" evidence="5">
    <location>
        <begin position="489"/>
        <end position="527"/>
    </location>
</feature>
<reference evidence="7" key="1">
    <citation type="journal article" date="2018" name="Nat. Genet.">
        <title>Extensive intraspecific gene order and gene structural variations between Mo17 and other maize genomes.</title>
        <authorList>
            <person name="Sun S."/>
            <person name="Zhou Y."/>
            <person name="Chen J."/>
            <person name="Shi J."/>
            <person name="Zhao H."/>
            <person name="Zhao H."/>
            <person name="Song W."/>
            <person name="Zhang M."/>
            <person name="Cui Y."/>
            <person name="Dong X."/>
            <person name="Liu H."/>
            <person name="Ma X."/>
            <person name="Jiao Y."/>
            <person name="Wang B."/>
            <person name="Wei X."/>
            <person name="Stein J.C."/>
            <person name="Glaubitz J.C."/>
            <person name="Lu F."/>
            <person name="Yu G."/>
            <person name="Liang C."/>
            <person name="Fengler K."/>
            <person name="Li B."/>
            <person name="Rafalski A."/>
            <person name="Schnable P.S."/>
            <person name="Ware D.H."/>
            <person name="Buckler E.S."/>
            <person name="Lai J."/>
        </authorList>
    </citation>
    <scope>NUCLEOTIDE SEQUENCE [LARGE SCALE GENOMIC DNA]</scope>
    <source>
        <tissue evidence="7">Seedling</tissue>
    </source>
</reference>
<keyword evidence="7" id="KW-0648">Protein biosynthesis</keyword>
<feature type="region of interest" description="Disordered" evidence="5">
    <location>
        <begin position="1"/>
        <end position="25"/>
    </location>
</feature>
<evidence type="ECO:0000256" key="2">
    <source>
        <dbReference type="ARBA" id="ARBA00023015"/>
    </source>
</evidence>
<keyword evidence="2" id="KW-0805">Transcription regulation</keyword>
<keyword evidence="4" id="KW-0539">Nucleus</keyword>
<dbReference type="InterPro" id="IPR009072">
    <property type="entry name" value="Histone-fold"/>
</dbReference>
<dbReference type="Gene3D" id="1.10.20.10">
    <property type="entry name" value="Histone, subunit A"/>
    <property type="match status" value="1"/>
</dbReference>
<evidence type="ECO:0000256" key="4">
    <source>
        <dbReference type="ARBA" id="ARBA00023242"/>
    </source>
</evidence>
<feature type="compositionally biased region" description="Polar residues" evidence="5">
    <location>
        <begin position="534"/>
        <end position="554"/>
    </location>
</feature>
<feature type="compositionally biased region" description="Basic and acidic residues" evidence="5">
    <location>
        <begin position="267"/>
        <end position="292"/>
    </location>
</feature>
<dbReference type="GO" id="GO:0005634">
    <property type="term" value="C:nucleus"/>
    <property type="evidence" value="ECO:0007669"/>
    <property type="project" value="UniProtKB-SubCell"/>
</dbReference>
<dbReference type="InterPro" id="IPR006565">
    <property type="entry name" value="BTP"/>
</dbReference>
<feature type="compositionally biased region" description="Basic and acidic residues" evidence="5">
    <location>
        <begin position="354"/>
        <end position="372"/>
    </location>
</feature>
<feature type="domain" description="Bromodomain associated" evidence="6">
    <location>
        <begin position="40"/>
        <end position="85"/>
    </location>
</feature>
<feature type="compositionally biased region" description="Acidic residues" evidence="5">
    <location>
        <begin position="344"/>
        <end position="353"/>
    </location>
</feature>
<protein>
    <submittedName>
        <fullName evidence="7">Transcription initiation factor TFIID subunit 8</fullName>
    </submittedName>
</protein>
<dbReference type="ExpressionAtlas" id="A0A3L6EM75">
    <property type="expression patterns" value="baseline and differential"/>
</dbReference>
<evidence type="ECO:0000256" key="5">
    <source>
        <dbReference type="SAM" id="MobiDB-lite"/>
    </source>
</evidence>
<feature type="compositionally biased region" description="Low complexity" evidence="5">
    <location>
        <begin position="574"/>
        <end position="585"/>
    </location>
</feature>
<feature type="compositionally biased region" description="Basic and acidic residues" evidence="5">
    <location>
        <begin position="1"/>
        <end position="10"/>
    </location>
</feature>
<dbReference type="PANTHER" id="PTHR33700">
    <property type="entry name" value="MYB-LIKE PROTEIN X"/>
    <property type="match status" value="1"/>
</dbReference>
<dbReference type="Pfam" id="PF07524">
    <property type="entry name" value="Bromo_TP"/>
    <property type="match status" value="1"/>
</dbReference>
<dbReference type="EMBL" id="NCVQ01000006">
    <property type="protein sequence ID" value="PWZ21161.1"/>
    <property type="molecule type" value="Genomic_DNA"/>
</dbReference>
<dbReference type="GO" id="GO:0046982">
    <property type="term" value="F:protein heterodimerization activity"/>
    <property type="evidence" value="ECO:0007669"/>
    <property type="project" value="InterPro"/>
</dbReference>
<accession>A0A3L6EM75</accession>
<feature type="compositionally biased region" description="Acidic residues" evidence="5">
    <location>
        <begin position="318"/>
        <end position="336"/>
    </location>
</feature>
<feature type="compositionally biased region" description="Acidic residues" evidence="5">
    <location>
        <begin position="300"/>
        <end position="310"/>
    </location>
</feature>
<dbReference type="PANTHER" id="PTHR33700:SF4">
    <property type="entry name" value="MYB-LIKE PROTEIN X"/>
    <property type="match status" value="1"/>
</dbReference>